<comment type="caution">
    <text evidence="1">The sequence shown here is derived from an EMBL/GenBank/DDBJ whole genome shotgun (WGS) entry which is preliminary data.</text>
</comment>
<keyword evidence="2" id="KW-1185">Reference proteome</keyword>
<organism evidence="1 2">
    <name type="scientific">Bauhinia variegata</name>
    <name type="common">Purple orchid tree</name>
    <name type="synonym">Phanera variegata</name>
    <dbReference type="NCBI Taxonomy" id="167791"/>
    <lineage>
        <taxon>Eukaryota</taxon>
        <taxon>Viridiplantae</taxon>
        <taxon>Streptophyta</taxon>
        <taxon>Embryophyta</taxon>
        <taxon>Tracheophyta</taxon>
        <taxon>Spermatophyta</taxon>
        <taxon>Magnoliopsida</taxon>
        <taxon>eudicotyledons</taxon>
        <taxon>Gunneridae</taxon>
        <taxon>Pentapetalae</taxon>
        <taxon>rosids</taxon>
        <taxon>fabids</taxon>
        <taxon>Fabales</taxon>
        <taxon>Fabaceae</taxon>
        <taxon>Cercidoideae</taxon>
        <taxon>Cercideae</taxon>
        <taxon>Bauhiniinae</taxon>
        <taxon>Bauhinia</taxon>
    </lineage>
</organism>
<reference evidence="1 2" key="1">
    <citation type="journal article" date="2022" name="DNA Res.">
        <title>Chromosomal-level genome assembly of the orchid tree Bauhinia variegata (Leguminosae; Cercidoideae) supports the allotetraploid origin hypothesis of Bauhinia.</title>
        <authorList>
            <person name="Zhong Y."/>
            <person name="Chen Y."/>
            <person name="Zheng D."/>
            <person name="Pang J."/>
            <person name="Liu Y."/>
            <person name="Luo S."/>
            <person name="Meng S."/>
            <person name="Qian L."/>
            <person name="Wei D."/>
            <person name="Dai S."/>
            <person name="Zhou R."/>
        </authorList>
    </citation>
    <scope>NUCLEOTIDE SEQUENCE [LARGE SCALE GENOMIC DNA]</scope>
    <source>
        <strain evidence="1">BV-YZ2020</strain>
    </source>
</reference>
<evidence type="ECO:0000313" key="2">
    <source>
        <dbReference type="Proteomes" id="UP000828941"/>
    </source>
</evidence>
<evidence type="ECO:0000313" key="1">
    <source>
        <dbReference type="EMBL" id="KAI4338230.1"/>
    </source>
</evidence>
<dbReference type="Proteomes" id="UP000828941">
    <property type="component" value="Chromosome 6"/>
</dbReference>
<proteinExistence type="predicted"/>
<protein>
    <submittedName>
        <fullName evidence="1">Uncharacterized protein</fullName>
    </submittedName>
</protein>
<sequence length="159" mass="17690">MYISTSGSFTWGLMSAMIIFWRLLTDESPRLRDALRHTIYGKSGVFDAERFIDVMQAFENFITAAKSGGGENLNGNMAELGLLPGRTPYLLPGVQSVALVPQTQQPVQTRAALPFLLSDKGDFFPEFLLDEGHYTNVEAPFMSITRLLRALMQLQGNNL</sequence>
<accession>A0ACB9NP14</accession>
<dbReference type="EMBL" id="CM039431">
    <property type="protein sequence ID" value="KAI4338230.1"/>
    <property type="molecule type" value="Genomic_DNA"/>
</dbReference>
<name>A0ACB9NP14_BAUVA</name>
<gene>
    <name evidence="1" type="ORF">L6164_016574</name>
</gene>